<keyword evidence="10" id="KW-0539">Nucleus</keyword>
<evidence type="ECO:0000256" key="7">
    <source>
        <dbReference type="ARBA" id="ARBA00023054"/>
    </source>
</evidence>
<gene>
    <name evidence="15" type="ORF">HPB48_008952</name>
</gene>
<dbReference type="PANTHER" id="PTHR46600">
    <property type="entry name" value="THAP DOMAIN-CONTAINING"/>
    <property type="match status" value="1"/>
</dbReference>
<dbReference type="GO" id="GO:0008270">
    <property type="term" value="F:zinc ion binding"/>
    <property type="evidence" value="ECO:0007669"/>
    <property type="project" value="UniProtKB-KW"/>
</dbReference>
<dbReference type="VEuPathDB" id="VectorBase:HLOH_052455"/>
<proteinExistence type="inferred from homology"/>
<keyword evidence="16" id="KW-1185">Reference proteome</keyword>
<keyword evidence="8 12" id="KW-0238">DNA-binding</keyword>
<feature type="domain" description="THAP-type" evidence="14">
    <location>
        <begin position="9"/>
        <end position="102"/>
    </location>
</feature>
<evidence type="ECO:0000259" key="14">
    <source>
        <dbReference type="PROSITE" id="PS50950"/>
    </source>
</evidence>
<dbReference type="Gene3D" id="6.20.210.20">
    <property type="entry name" value="THAP domain"/>
    <property type="match status" value="1"/>
</dbReference>
<evidence type="ECO:0000256" key="3">
    <source>
        <dbReference type="ARBA" id="ARBA00022723"/>
    </source>
</evidence>
<feature type="region of interest" description="Disordered" evidence="13">
    <location>
        <begin position="133"/>
        <end position="167"/>
    </location>
</feature>
<evidence type="ECO:0000256" key="10">
    <source>
        <dbReference type="ARBA" id="ARBA00023242"/>
    </source>
</evidence>
<evidence type="ECO:0000256" key="5">
    <source>
        <dbReference type="ARBA" id="ARBA00022833"/>
    </source>
</evidence>
<dbReference type="OrthoDB" id="6087975at2759"/>
<evidence type="ECO:0000256" key="1">
    <source>
        <dbReference type="ARBA" id="ARBA00004642"/>
    </source>
</evidence>
<name>A0A9J6FQQ9_HAELO</name>
<organism evidence="15 16">
    <name type="scientific">Haemaphysalis longicornis</name>
    <name type="common">Bush tick</name>
    <dbReference type="NCBI Taxonomy" id="44386"/>
    <lineage>
        <taxon>Eukaryota</taxon>
        <taxon>Metazoa</taxon>
        <taxon>Ecdysozoa</taxon>
        <taxon>Arthropoda</taxon>
        <taxon>Chelicerata</taxon>
        <taxon>Arachnida</taxon>
        <taxon>Acari</taxon>
        <taxon>Parasitiformes</taxon>
        <taxon>Ixodida</taxon>
        <taxon>Ixodoidea</taxon>
        <taxon>Ixodidae</taxon>
        <taxon>Haemaphysalinae</taxon>
        <taxon>Haemaphysalis</taxon>
    </lineage>
</organism>
<dbReference type="GO" id="GO:0005654">
    <property type="term" value="C:nucleoplasm"/>
    <property type="evidence" value="ECO:0007669"/>
    <property type="project" value="UniProtKB-SubCell"/>
</dbReference>
<accession>A0A9J6FQQ9</accession>
<dbReference type="Pfam" id="PF05485">
    <property type="entry name" value="THAP"/>
    <property type="match status" value="1"/>
</dbReference>
<dbReference type="InterPro" id="IPR026516">
    <property type="entry name" value="THAP1/10"/>
</dbReference>
<comment type="similarity">
    <text evidence="2">Belongs to the THAP1 family.</text>
</comment>
<dbReference type="PANTHER" id="PTHR46600:SF1">
    <property type="entry name" value="THAP DOMAIN-CONTAINING PROTEIN 1"/>
    <property type="match status" value="1"/>
</dbReference>
<dbReference type="EMBL" id="JABSTR010000003">
    <property type="protein sequence ID" value="KAH9365175.1"/>
    <property type="molecule type" value="Genomic_DNA"/>
</dbReference>
<dbReference type="AlphaFoldDB" id="A0A9J6FQQ9"/>
<evidence type="ECO:0000256" key="4">
    <source>
        <dbReference type="ARBA" id="ARBA00022771"/>
    </source>
</evidence>
<comment type="caution">
    <text evidence="15">The sequence shown here is derived from an EMBL/GenBank/DDBJ whole genome shotgun (WGS) entry which is preliminary data.</text>
</comment>
<dbReference type="PROSITE" id="PS50950">
    <property type="entry name" value="ZF_THAP"/>
    <property type="match status" value="1"/>
</dbReference>
<dbReference type="GO" id="GO:0043565">
    <property type="term" value="F:sequence-specific DNA binding"/>
    <property type="evidence" value="ECO:0007669"/>
    <property type="project" value="InterPro"/>
</dbReference>
<keyword evidence="4 12" id="KW-0863">Zinc-finger</keyword>
<evidence type="ECO:0000256" key="2">
    <source>
        <dbReference type="ARBA" id="ARBA00006177"/>
    </source>
</evidence>
<keyword evidence="9" id="KW-0804">Transcription</keyword>
<keyword evidence="7" id="KW-0175">Coiled coil</keyword>
<dbReference type="InterPro" id="IPR006612">
    <property type="entry name" value="THAP_Znf"/>
</dbReference>
<sequence length="267" mass="30124">MLKVKHQGREKTCIVPLYRSGYRSNPEKVSMFAVPSDPVRLLEWERLIRREDRKLTATCVICERHFEDSHVERTFKVTVNGVVNELARERPRLKPDAVPTVFDNYPRHLLPKKTPKRKLRNLCDQAPAKRRKCDAGADVSNASPSPLDNVSVEPPITEQPSGNSCLQQQPSCVEAKHPFDALSIPATWVKLGEVPAGSVAYARYRAEKNNFAALYIEQMVTLGSVMIATVYLRGNERSKHVLTTRLEAEELVRQTVLEVLCGGYGLF</sequence>
<dbReference type="SUPFAM" id="SSF57716">
    <property type="entry name" value="Glucocorticoid receptor-like (DNA-binding domain)"/>
    <property type="match status" value="1"/>
</dbReference>
<keyword evidence="11" id="KW-0131">Cell cycle</keyword>
<protein>
    <recommendedName>
        <fullName evidence="14">THAP-type domain-containing protein</fullName>
    </recommendedName>
</protein>
<dbReference type="Proteomes" id="UP000821853">
    <property type="component" value="Unassembled WGS sequence"/>
</dbReference>
<evidence type="ECO:0000256" key="13">
    <source>
        <dbReference type="SAM" id="MobiDB-lite"/>
    </source>
</evidence>
<evidence type="ECO:0000256" key="8">
    <source>
        <dbReference type="ARBA" id="ARBA00023125"/>
    </source>
</evidence>
<evidence type="ECO:0000256" key="9">
    <source>
        <dbReference type="ARBA" id="ARBA00023163"/>
    </source>
</evidence>
<dbReference type="SMART" id="SM00980">
    <property type="entry name" value="THAP"/>
    <property type="match status" value="1"/>
</dbReference>
<dbReference type="SMART" id="SM00692">
    <property type="entry name" value="DM3"/>
    <property type="match status" value="1"/>
</dbReference>
<keyword evidence="5" id="KW-0862">Zinc</keyword>
<keyword evidence="6" id="KW-0805">Transcription regulation</keyword>
<keyword evidence="3" id="KW-0479">Metal-binding</keyword>
<evidence type="ECO:0000313" key="15">
    <source>
        <dbReference type="EMBL" id="KAH9365175.1"/>
    </source>
</evidence>
<evidence type="ECO:0000256" key="12">
    <source>
        <dbReference type="PROSITE-ProRule" id="PRU00309"/>
    </source>
</evidence>
<evidence type="ECO:0000256" key="11">
    <source>
        <dbReference type="ARBA" id="ARBA00023306"/>
    </source>
</evidence>
<evidence type="ECO:0000313" key="16">
    <source>
        <dbReference type="Proteomes" id="UP000821853"/>
    </source>
</evidence>
<evidence type="ECO:0000256" key="6">
    <source>
        <dbReference type="ARBA" id="ARBA00023015"/>
    </source>
</evidence>
<dbReference type="InterPro" id="IPR038441">
    <property type="entry name" value="THAP_Znf_sf"/>
</dbReference>
<comment type="subcellular location">
    <subcellularLocation>
        <location evidence="1">Nucleus</location>
        <location evidence="1">Nucleoplasm</location>
    </subcellularLocation>
</comment>
<feature type="compositionally biased region" description="Polar residues" evidence="13">
    <location>
        <begin position="158"/>
        <end position="167"/>
    </location>
</feature>
<reference evidence="15 16" key="1">
    <citation type="journal article" date="2020" name="Cell">
        <title>Large-Scale Comparative Analyses of Tick Genomes Elucidate Their Genetic Diversity and Vector Capacities.</title>
        <authorList>
            <consortium name="Tick Genome and Microbiome Consortium (TIGMIC)"/>
            <person name="Jia N."/>
            <person name="Wang J."/>
            <person name="Shi W."/>
            <person name="Du L."/>
            <person name="Sun Y."/>
            <person name="Zhan W."/>
            <person name="Jiang J.F."/>
            <person name="Wang Q."/>
            <person name="Zhang B."/>
            <person name="Ji P."/>
            <person name="Bell-Sakyi L."/>
            <person name="Cui X.M."/>
            <person name="Yuan T.T."/>
            <person name="Jiang B.G."/>
            <person name="Yang W.F."/>
            <person name="Lam T.T."/>
            <person name="Chang Q.C."/>
            <person name="Ding S.J."/>
            <person name="Wang X.J."/>
            <person name="Zhu J.G."/>
            <person name="Ruan X.D."/>
            <person name="Zhao L."/>
            <person name="Wei J.T."/>
            <person name="Ye R.Z."/>
            <person name="Que T.C."/>
            <person name="Du C.H."/>
            <person name="Zhou Y.H."/>
            <person name="Cheng J.X."/>
            <person name="Dai P.F."/>
            <person name="Guo W.B."/>
            <person name="Han X.H."/>
            <person name="Huang E.J."/>
            <person name="Li L.F."/>
            <person name="Wei W."/>
            <person name="Gao Y.C."/>
            <person name="Liu J.Z."/>
            <person name="Shao H.Z."/>
            <person name="Wang X."/>
            <person name="Wang C.C."/>
            <person name="Yang T.C."/>
            <person name="Huo Q.B."/>
            <person name="Li W."/>
            <person name="Chen H.Y."/>
            <person name="Chen S.E."/>
            <person name="Zhou L.G."/>
            <person name="Ni X.B."/>
            <person name="Tian J.H."/>
            <person name="Sheng Y."/>
            <person name="Liu T."/>
            <person name="Pan Y.S."/>
            <person name="Xia L.Y."/>
            <person name="Li J."/>
            <person name="Zhao F."/>
            <person name="Cao W.C."/>
        </authorList>
    </citation>
    <scope>NUCLEOTIDE SEQUENCE [LARGE SCALE GENOMIC DNA]</scope>
    <source>
        <strain evidence="15">HaeL-2018</strain>
    </source>
</reference>